<evidence type="ECO:0000256" key="2">
    <source>
        <dbReference type="ARBA" id="ARBA00004496"/>
    </source>
</evidence>
<accession>A0ABD3UZD7</accession>
<proteinExistence type="predicted"/>
<dbReference type="GO" id="GO:0005737">
    <property type="term" value="C:cytoplasm"/>
    <property type="evidence" value="ECO:0007669"/>
    <property type="project" value="UniProtKB-SubCell"/>
</dbReference>
<evidence type="ECO:0000256" key="4">
    <source>
        <dbReference type="ARBA" id="ARBA00022490"/>
    </source>
</evidence>
<evidence type="ECO:0000256" key="1">
    <source>
        <dbReference type="ARBA" id="ARBA00004123"/>
    </source>
</evidence>
<organism evidence="7 8">
    <name type="scientific">Sinanodonta woodiana</name>
    <name type="common">Chinese pond mussel</name>
    <name type="synonym">Anodonta woodiana</name>
    <dbReference type="NCBI Taxonomy" id="1069815"/>
    <lineage>
        <taxon>Eukaryota</taxon>
        <taxon>Metazoa</taxon>
        <taxon>Spiralia</taxon>
        <taxon>Lophotrochozoa</taxon>
        <taxon>Mollusca</taxon>
        <taxon>Bivalvia</taxon>
        <taxon>Autobranchia</taxon>
        <taxon>Heteroconchia</taxon>
        <taxon>Palaeoheterodonta</taxon>
        <taxon>Unionida</taxon>
        <taxon>Unionoidea</taxon>
        <taxon>Unionidae</taxon>
        <taxon>Unioninae</taxon>
        <taxon>Sinanodonta</taxon>
    </lineage>
</organism>
<dbReference type="Proteomes" id="UP001634394">
    <property type="component" value="Unassembled WGS sequence"/>
</dbReference>
<dbReference type="EMBL" id="JBJQND010000014">
    <property type="protein sequence ID" value="KAL3854607.1"/>
    <property type="molecule type" value="Genomic_DNA"/>
</dbReference>
<dbReference type="SUPFAM" id="SSF48371">
    <property type="entry name" value="ARM repeat"/>
    <property type="match status" value="1"/>
</dbReference>
<keyword evidence="4" id="KW-0963">Cytoplasm</keyword>
<gene>
    <name evidence="7" type="ORF">ACJMK2_013870</name>
</gene>
<keyword evidence="6" id="KW-0539">Nucleus</keyword>
<protein>
    <recommendedName>
        <fullName evidence="3">Armadillo repeat-containing protein 8</fullName>
    </recommendedName>
</protein>
<keyword evidence="5" id="KW-0677">Repeat</keyword>
<dbReference type="InterPro" id="IPR016024">
    <property type="entry name" value="ARM-type_fold"/>
</dbReference>
<evidence type="ECO:0000313" key="8">
    <source>
        <dbReference type="Proteomes" id="UP001634394"/>
    </source>
</evidence>
<reference evidence="7 8" key="1">
    <citation type="submission" date="2024-11" db="EMBL/GenBank/DDBJ databases">
        <title>Chromosome-level genome assembly of the freshwater bivalve Anodonta woodiana.</title>
        <authorList>
            <person name="Chen X."/>
        </authorList>
    </citation>
    <scope>NUCLEOTIDE SEQUENCE [LARGE SCALE GENOMIC DNA]</scope>
    <source>
        <strain evidence="7">MN2024</strain>
        <tissue evidence="7">Gills</tissue>
    </source>
</reference>
<dbReference type="PANTHER" id="PTHR15651:SF7">
    <property type="entry name" value="ARMADILLO REPEAT-CONTAINING PROTEIN 8"/>
    <property type="match status" value="1"/>
</dbReference>
<sequence length="665" mass="74460">MIPSSMEVDGTTGWFDVLHSDEPEKWHDAVVWLKNSVIGNNKQKSNAINHGVIPRLLQWMIDDEISVDLRKEAAVVLGSIAKGTLDDIHSIVDEGSVPVLLKGLNSSYLKYVEACLRCLRSIFIHDTSQIHLLYEDGTIVPVLLSVLPKSVCTQECITTILANCCKTEDHQNILYRNGAVSALAPLLSSSPYKVQMPTLKCFAVMSYQNEEVSKTIAAATYNGDCLPNMFVRLLSRDKTSEMQMAVAKCLTYMYRGGAMDHQDIKLKTLSTLVRMCSKDRTLEENVEGAETLAYLIEEDPELQQIASISDHIIKTLADYLKYTDVQQINTRTGQKKDVNWGDELKQAAFKAFASLGANDEDIRKKVIETNNLMEHIVCGLNSENYKVAMAAVRCLHSLSRSVQQLRTTFQDHAVWKPLMRLVQECPEEVLKVTSSTLCNLLLEFSPGREVSGHSKYILESGAISILVGLTKNPDPALRLNGIWGLMNMTFQAEQKIKTQIIEALGTEQLFKLLSDPDPNVLMKTLGLLRNILTNKLHIDSIMSVHGNQIMQAVVFILEGDHSTQVKEQTLCILANIADGDQAKSFIMENEDVLKKLMNYMLHTNTNLQIAATFCIFNLVWNEEEGAYTRQAKLRDLGVQKLLQQLLSTNDSALFDKVKNALQQFT</sequence>
<dbReference type="AlphaFoldDB" id="A0ABD3UZD7"/>
<dbReference type="SMART" id="SM00185">
    <property type="entry name" value="ARM"/>
    <property type="match status" value="10"/>
</dbReference>
<evidence type="ECO:0000256" key="3">
    <source>
        <dbReference type="ARBA" id="ARBA00013746"/>
    </source>
</evidence>
<dbReference type="InterPro" id="IPR011989">
    <property type="entry name" value="ARM-like"/>
</dbReference>
<dbReference type="FunFam" id="1.25.10.10:FF:000061">
    <property type="entry name" value="armadillo repeat-containing protein 8 isoform X1"/>
    <property type="match status" value="1"/>
</dbReference>
<dbReference type="PANTHER" id="PTHR15651">
    <property type="entry name" value="ARMADILLO REPEAT-CONTAINING PROTEIN 8"/>
    <property type="match status" value="1"/>
</dbReference>
<dbReference type="GO" id="GO:0005634">
    <property type="term" value="C:nucleus"/>
    <property type="evidence" value="ECO:0007669"/>
    <property type="project" value="UniProtKB-SubCell"/>
</dbReference>
<evidence type="ECO:0000256" key="6">
    <source>
        <dbReference type="ARBA" id="ARBA00023242"/>
    </source>
</evidence>
<keyword evidence="8" id="KW-1185">Reference proteome</keyword>
<name>A0ABD3UZD7_SINWO</name>
<dbReference type="InterPro" id="IPR000225">
    <property type="entry name" value="Armadillo"/>
</dbReference>
<dbReference type="Gene3D" id="1.25.10.10">
    <property type="entry name" value="Leucine-rich Repeat Variant"/>
    <property type="match status" value="2"/>
</dbReference>
<evidence type="ECO:0000313" key="7">
    <source>
        <dbReference type="EMBL" id="KAL3854607.1"/>
    </source>
</evidence>
<evidence type="ECO:0000256" key="5">
    <source>
        <dbReference type="ARBA" id="ARBA00022737"/>
    </source>
</evidence>
<comment type="caution">
    <text evidence="7">The sequence shown here is derived from an EMBL/GenBank/DDBJ whole genome shotgun (WGS) entry which is preliminary data.</text>
</comment>
<comment type="subcellular location">
    <subcellularLocation>
        <location evidence="2">Cytoplasm</location>
    </subcellularLocation>
    <subcellularLocation>
        <location evidence="1">Nucleus</location>
    </subcellularLocation>
</comment>
<dbReference type="FunFam" id="1.25.10.10:FF:000070">
    <property type="entry name" value="armadillo repeat-containing protein 8 isoform X1"/>
    <property type="match status" value="1"/>
</dbReference>
<dbReference type="InterPro" id="IPR038739">
    <property type="entry name" value="ARMC8/Vid28"/>
</dbReference>